<protein>
    <recommendedName>
        <fullName evidence="4 5">Segregation and condensation protein A</fullName>
    </recommendedName>
</protein>
<evidence type="ECO:0000256" key="3">
    <source>
        <dbReference type="ARBA" id="ARBA00023306"/>
    </source>
</evidence>
<keyword evidence="5" id="KW-0963">Cytoplasm</keyword>
<comment type="similarity">
    <text evidence="5">Belongs to the ScpA family.</text>
</comment>
<organism evidence="6 7">
    <name type="scientific">Salimicrobium halophilum</name>
    <dbReference type="NCBI Taxonomy" id="86666"/>
    <lineage>
        <taxon>Bacteria</taxon>
        <taxon>Bacillati</taxon>
        <taxon>Bacillota</taxon>
        <taxon>Bacilli</taxon>
        <taxon>Bacillales</taxon>
        <taxon>Bacillaceae</taxon>
        <taxon>Salimicrobium</taxon>
    </lineage>
</organism>
<evidence type="ECO:0000256" key="2">
    <source>
        <dbReference type="ARBA" id="ARBA00022829"/>
    </source>
</evidence>
<dbReference type="GO" id="GO:0051301">
    <property type="term" value="P:cell division"/>
    <property type="evidence" value="ECO:0007669"/>
    <property type="project" value="UniProtKB-KW"/>
</dbReference>
<dbReference type="InterPro" id="IPR023093">
    <property type="entry name" value="ScpA-like_C"/>
</dbReference>
<dbReference type="PANTHER" id="PTHR33969">
    <property type="entry name" value="SEGREGATION AND CONDENSATION PROTEIN A"/>
    <property type="match status" value="1"/>
</dbReference>
<dbReference type="Gene3D" id="6.10.250.2410">
    <property type="match status" value="1"/>
</dbReference>
<name>A0A1G8PXW2_9BACI</name>
<accession>A0A1G8PXW2</accession>
<dbReference type="Proteomes" id="UP000199225">
    <property type="component" value="Unassembled WGS sequence"/>
</dbReference>
<keyword evidence="1 5" id="KW-0132">Cell division</keyword>
<comment type="subunit">
    <text evidence="5">Component of a cohesin-like complex composed of ScpA, ScpB and the Smc homodimer, in which ScpA and ScpB bind to the head domain of Smc. The presence of the three proteins is required for the association of the complex with DNA.</text>
</comment>
<dbReference type="GO" id="GO:0007059">
    <property type="term" value="P:chromosome segregation"/>
    <property type="evidence" value="ECO:0007669"/>
    <property type="project" value="UniProtKB-UniRule"/>
</dbReference>
<comment type="function">
    <text evidence="5">Participates in chromosomal partition during cell division. May act via the formation of a condensin-like complex containing Smc and ScpB that pull DNA away from mid-cell into both cell halves.</text>
</comment>
<proteinExistence type="inferred from homology"/>
<dbReference type="AlphaFoldDB" id="A0A1G8PXW2"/>
<keyword evidence="3 5" id="KW-0131">Cell cycle</keyword>
<dbReference type="EMBL" id="FNEV01000001">
    <property type="protein sequence ID" value="SDI97311.1"/>
    <property type="molecule type" value="Genomic_DNA"/>
</dbReference>
<dbReference type="PANTHER" id="PTHR33969:SF2">
    <property type="entry name" value="SEGREGATION AND CONDENSATION PROTEIN A"/>
    <property type="match status" value="1"/>
</dbReference>
<dbReference type="STRING" id="86666.SAMN04490247_0273"/>
<keyword evidence="7" id="KW-1185">Reference proteome</keyword>
<dbReference type="GO" id="GO:0005737">
    <property type="term" value="C:cytoplasm"/>
    <property type="evidence" value="ECO:0007669"/>
    <property type="project" value="UniProtKB-SubCell"/>
</dbReference>
<comment type="subcellular location">
    <subcellularLocation>
        <location evidence="5">Cytoplasm</location>
    </subcellularLocation>
    <text evidence="5">Associated with two foci at the outer edges of the nucleoid region in young cells, and at four foci within both cell halves in older cells.</text>
</comment>
<evidence type="ECO:0000313" key="6">
    <source>
        <dbReference type="EMBL" id="SDI97311.1"/>
    </source>
</evidence>
<dbReference type="RefSeq" id="WP_322787510.1">
    <property type="nucleotide sequence ID" value="NZ_FNEV01000001.1"/>
</dbReference>
<evidence type="ECO:0000256" key="5">
    <source>
        <dbReference type="HAMAP-Rule" id="MF_01805"/>
    </source>
</evidence>
<dbReference type="Gene3D" id="1.10.10.580">
    <property type="entry name" value="Structural maintenance of chromosome 1. Chain E"/>
    <property type="match status" value="1"/>
</dbReference>
<dbReference type="HAMAP" id="MF_01805">
    <property type="entry name" value="ScpA"/>
    <property type="match status" value="1"/>
</dbReference>
<reference evidence="7" key="1">
    <citation type="submission" date="2016-10" db="EMBL/GenBank/DDBJ databases">
        <authorList>
            <person name="Varghese N."/>
            <person name="Submissions S."/>
        </authorList>
    </citation>
    <scope>NUCLEOTIDE SEQUENCE [LARGE SCALE GENOMIC DNA]</scope>
    <source>
        <strain evidence="7">DSM 4771</strain>
    </source>
</reference>
<keyword evidence="2 5" id="KW-0159">Chromosome partition</keyword>
<evidence type="ECO:0000256" key="4">
    <source>
        <dbReference type="ARBA" id="ARBA00044777"/>
    </source>
</evidence>
<evidence type="ECO:0000256" key="1">
    <source>
        <dbReference type="ARBA" id="ARBA00022618"/>
    </source>
</evidence>
<evidence type="ECO:0000313" key="7">
    <source>
        <dbReference type="Proteomes" id="UP000199225"/>
    </source>
</evidence>
<sequence length="246" mass="28955">MMENKYHIKVDGFEGPMDLLLHLIQRLEIDIHDIPVAEITDQYMNYIHRMAELELDVASEYLVMAATLLAIKSKVLLPNQSLEPEETEVEEDPREELVERLKEYQKYKSAAQTLREKETEDNEVYTRDPMEVGGETLEQEATVFDMVDALYRMFNKTPPSPEKDRETSVKREEMPIQLTMDRIMKEMDARTDGVPFEQLISVRSRTETVTTFLAMLELIKNHRITCVQNNHFEGLYVYKWEDNDER</sequence>
<dbReference type="Pfam" id="PF02616">
    <property type="entry name" value="SMC_ScpA"/>
    <property type="match status" value="1"/>
</dbReference>
<dbReference type="GO" id="GO:0006260">
    <property type="term" value="P:DNA replication"/>
    <property type="evidence" value="ECO:0007669"/>
    <property type="project" value="UniProtKB-UniRule"/>
</dbReference>
<gene>
    <name evidence="5" type="primary">scpA</name>
    <name evidence="6" type="ORF">SAMN04490247_0273</name>
</gene>
<dbReference type="InterPro" id="IPR003768">
    <property type="entry name" value="ScpA"/>
</dbReference>